<name>X1J8G5_9ZZZZ</name>
<gene>
    <name evidence="1" type="ORF">S03H2_47847</name>
</gene>
<comment type="caution">
    <text evidence="1">The sequence shown here is derived from an EMBL/GenBank/DDBJ whole genome shotgun (WGS) entry which is preliminary data.</text>
</comment>
<accession>X1J8G5</accession>
<evidence type="ECO:0000313" key="1">
    <source>
        <dbReference type="EMBL" id="GAH74669.1"/>
    </source>
</evidence>
<feature type="non-terminal residue" evidence="1">
    <location>
        <position position="1"/>
    </location>
</feature>
<protein>
    <recommendedName>
        <fullName evidence="2">DUF5723 domain-containing protein</fullName>
    </recommendedName>
</protein>
<proteinExistence type="predicted"/>
<reference evidence="1" key="1">
    <citation type="journal article" date="2014" name="Front. Microbiol.">
        <title>High frequency of phylogenetically diverse reductive dehalogenase-homologous genes in deep subseafloor sedimentary metagenomes.</title>
        <authorList>
            <person name="Kawai M."/>
            <person name="Futagami T."/>
            <person name="Toyoda A."/>
            <person name="Takaki Y."/>
            <person name="Nishi S."/>
            <person name="Hori S."/>
            <person name="Arai W."/>
            <person name="Tsubouchi T."/>
            <person name="Morono Y."/>
            <person name="Uchiyama I."/>
            <person name="Ito T."/>
            <person name="Fujiyama A."/>
            <person name="Inagaki F."/>
            <person name="Takami H."/>
        </authorList>
    </citation>
    <scope>NUCLEOTIDE SEQUENCE</scope>
    <source>
        <strain evidence="1">Expedition CK06-06</strain>
    </source>
</reference>
<dbReference type="EMBL" id="BARU01030124">
    <property type="protein sequence ID" value="GAH74669.1"/>
    <property type="molecule type" value="Genomic_DNA"/>
</dbReference>
<evidence type="ECO:0008006" key="2">
    <source>
        <dbReference type="Google" id="ProtNLM"/>
    </source>
</evidence>
<sequence>NLRYLQSALGELDTYAIGVDIGGYCRLNKTFTIGLAAQDLGSEYRWDSSNYWSSGGNVYNDKFPIKVRGGASATLLNEALTASLDIVKIQYLDLKIYAGAEYWIFKQVSITVPDEESEDEFVEKLINKRLLGLRTGYSDGSLTFGMSLYNPFGKLTGGFDYAFLTGKRGQESNHIFTVRIMF</sequence>
<dbReference type="AlphaFoldDB" id="X1J8G5"/>
<organism evidence="1">
    <name type="scientific">marine sediment metagenome</name>
    <dbReference type="NCBI Taxonomy" id="412755"/>
    <lineage>
        <taxon>unclassified sequences</taxon>
        <taxon>metagenomes</taxon>
        <taxon>ecological metagenomes</taxon>
    </lineage>
</organism>